<keyword evidence="3" id="KW-1185">Reference proteome</keyword>
<dbReference type="Proteomes" id="UP000799049">
    <property type="component" value="Unassembled WGS sequence"/>
</dbReference>
<reference evidence="2" key="1">
    <citation type="submission" date="2019-09" db="EMBL/GenBank/DDBJ databases">
        <title>The Mitochondrial Proteome of the Jakobid, Andalucia godoyi, a Protist With the Most Gene-Rich and Bacteria-Like Mitochondrial Genome.</title>
        <authorList>
            <person name="Gray M.W."/>
            <person name="Burger G."/>
            <person name="Derelle R."/>
            <person name="Klimes V."/>
            <person name="Leger M."/>
            <person name="Sarrasin M."/>
            <person name="Vlcek C."/>
            <person name="Roger A.J."/>
            <person name="Elias M."/>
            <person name="Lang B.F."/>
        </authorList>
    </citation>
    <scope>NUCLEOTIDE SEQUENCE</scope>
    <source>
        <strain evidence="2">And28</strain>
    </source>
</reference>
<name>A0A8K0AID4_ANDGO</name>
<evidence type="ECO:0000256" key="1">
    <source>
        <dbReference type="SAM" id="MobiDB-lite"/>
    </source>
</evidence>
<dbReference type="AlphaFoldDB" id="A0A8K0AID4"/>
<organism evidence="2 3">
    <name type="scientific">Andalucia godoyi</name>
    <name type="common">Flagellate</name>
    <dbReference type="NCBI Taxonomy" id="505711"/>
    <lineage>
        <taxon>Eukaryota</taxon>
        <taxon>Discoba</taxon>
        <taxon>Jakobida</taxon>
        <taxon>Andalucina</taxon>
        <taxon>Andaluciidae</taxon>
        <taxon>Andalucia</taxon>
    </lineage>
</organism>
<proteinExistence type="predicted"/>
<evidence type="ECO:0000313" key="2">
    <source>
        <dbReference type="EMBL" id="KAF0853148.1"/>
    </source>
</evidence>
<evidence type="ECO:0000313" key="3">
    <source>
        <dbReference type="Proteomes" id="UP000799049"/>
    </source>
</evidence>
<gene>
    <name evidence="2" type="ORF">ANDGO_02282</name>
</gene>
<protein>
    <submittedName>
        <fullName evidence="2">Putative mitochondrial protein</fullName>
    </submittedName>
</protein>
<accession>A0A8K0AID4</accession>
<comment type="caution">
    <text evidence="2">The sequence shown here is derived from an EMBL/GenBank/DDBJ whole genome shotgun (WGS) entry which is preliminary data.</text>
</comment>
<dbReference type="EMBL" id="VRVR01000001">
    <property type="protein sequence ID" value="KAF0853148.1"/>
    <property type="molecule type" value="Genomic_DNA"/>
</dbReference>
<sequence length="253" mass="28311">MSDRVENRLRVIAGTLIGSRTLHRVHELAHAIASSNHSSTDHSASMQAKQHAHPSSREETVRTVLKRITELSEHLSHDGVNVSNDIRLHALSLLPTVELHADSALYGSARLSLFRLLGMTFFHEKDYLKACAWFECCVLQKQSFPPSPNDYFNYASSLAHLGKEHECALWIVRCEDSHADAGFRAKPSIWMHFYWFAVACFNGGLYKLSAEYVGRVAEAMKLSAERGASNVELPQQIDIDSLQRSLADHSAVL</sequence>
<feature type="compositionally biased region" description="Low complexity" evidence="1">
    <location>
        <begin position="33"/>
        <end position="45"/>
    </location>
</feature>
<feature type="region of interest" description="Disordered" evidence="1">
    <location>
        <begin position="33"/>
        <end position="59"/>
    </location>
</feature>